<organism evidence="1 2">
    <name type="scientific">Olea europaea subsp. europaea</name>
    <dbReference type="NCBI Taxonomy" id="158383"/>
    <lineage>
        <taxon>Eukaryota</taxon>
        <taxon>Viridiplantae</taxon>
        <taxon>Streptophyta</taxon>
        <taxon>Embryophyta</taxon>
        <taxon>Tracheophyta</taxon>
        <taxon>Spermatophyta</taxon>
        <taxon>Magnoliopsida</taxon>
        <taxon>eudicotyledons</taxon>
        <taxon>Gunneridae</taxon>
        <taxon>Pentapetalae</taxon>
        <taxon>asterids</taxon>
        <taxon>lamiids</taxon>
        <taxon>Lamiales</taxon>
        <taxon>Oleaceae</taxon>
        <taxon>Oleeae</taxon>
        <taxon>Olea</taxon>
    </lineage>
</organism>
<sequence>MNEGLLALAKMMKGRSLETSDLIGEGSGTKSANTVENQTEWEPFAAGKAIENSFEGNYRKLELPLFNGVDPDSWIFRAKRSSLGAIFVGRLLPQSSGEWKRI</sequence>
<evidence type="ECO:0000313" key="2">
    <source>
        <dbReference type="Proteomes" id="UP000594638"/>
    </source>
</evidence>
<name>A0A8S0V6P7_OLEEU</name>
<comment type="caution">
    <text evidence="1">The sequence shown here is derived from an EMBL/GenBank/DDBJ whole genome shotgun (WGS) entry which is preliminary data.</text>
</comment>
<gene>
    <name evidence="1" type="ORF">OLEA9_A079931</name>
</gene>
<dbReference type="OrthoDB" id="10584999at2759"/>
<dbReference type="EMBL" id="CACTIH010009274">
    <property type="protein sequence ID" value="CAA3028878.1"/>
    <property type="molecule type" value="Genomic_DNA"/>
</dbReference>
<reference evidence="1 2" key="1">
    <citation type="submission" date="2019-12" db="EMBL/GenBank/DDBJ databases">
        <authorList>
            <person name="Alioto T."/>
            <person name="Alioto T."/>
            <person name="Gomez Garrido J."/>
        </authorList>
    </citation>
    <scope>NUCLEOTIDE SEQUENCE [LARGE SCALE GENOMIC DNA]</scope>
</reference>
<accession>A0A8S0V6P7</accession>
<dbReference type="Gramene" id="OE9A079931T1">
    <property type="protein sequence ID" value="OE9A079931C1"/>
    <property type="gene ID" value="OE9A079931"/>
</dbReference>
<dbReference type="Proteomes" id="UP000594638">
    <property type="component" value="Unassembled WGS sequence"/>
</dbReference>
<proteinExistence type="predicted"/>
<evidence type="ECO:0000313" key="1">
    <source>
        <dbReference type="EMBL" id="CAA3028878.1"/>
    </source>
</evidence>
<keyword evidence="2" id="KW-1185">Reference proteome</keyword>
<dbReference type="AlphaFoldDB" id="A0A8S0V6P7"/>
<protein>
    <submittedName>
        <fullName evidence="1">Uncharacterized protein</fullName>
    </submittedName>
</protein>